<evidence type="ECO:0000256" key="1">
    <source>
        <dbReference type="SAM" id="SignalP"/>
    </source>
</evidence>
<feature type="signal peptide" evidence="1">
    <location>
        <begin position="1"/>
        <end position="22"/>
    </location>
</feature>
<dbReference type="OrthoDB" id="5288005at2"/>
<feature type="chain" id="PRO_5012769551" evidence="1">
    <location>
        <begin position="23"/>
        <end position="335"/>
    </location>
</feature>
<dbReference type="KEGG" id="saqi:AXG55_04340"/>
<dbReference type="SUPFAM" id="SSF54001">
    <property type="entry name" value="Cysteine proteinases"/>
    <property type="match status" value="1"/>
</dbReference>
<dbReference type="RefSeq" id="WP_148696899.1">
    <property type="nucleotide sequence ID" value="NZ_CP017834.1"/>
</dbReference>
<keyword evidence="3" id="KW-1185">Reference proteome</keyword>
<dbReference type="Proteomes" id="UP000184731">
    <property type="component" value="Chromosome"/>
</dbReference>
<gene>
    <name evidence="2" type="ORF">AXG55_04340</name>
</gene>
<sequence>MRNFISTIALSSLAVLTINAYAETSEHFVLDGSHTVTIPLKIQNDARALSSFESLTGVKTIQLMKIHPTAKMIEKNRQALDESEINGGEIDYSNGIIPFSQSPGAVDLGMANVPVLDQGSYGTCVTFSSTAALDARLKIGDYIDQQCSLALNNALGNNYWNGAYDATQVLAPLKQHGIVQKGNCFGSQYPTPNQKVSANDYKKVSEKHFSKDINYVYYKTASLNDLKAGLKKGHRFAIGFALADNGDPISVNGFDMNVGGTPTSGGLWACQQPESDTNFCGDQNAGHEVIVIGYDDNQQLLKIRNSWSDQVADNGDYYMTYTFYKAMTGDQTEIK</sequence>
<name>A0A1L4CZ00_9BACT</name>
<evidence type="ECO:0000313" key="2">
    <source>
        <dbReference type="EMBL" id="APJ03172.1"/>
    </source>
</evidence>
<dbReference type="STRING" id="1915309.AXG55_04340"/>
<evidence type="ECO:0000313" key="3">
    <source>
        <dbReference type="Proteomes" id="UP000184731"/>
    </source>
</evidence>
<keyword evidence="1" id="KW-0732">Signal</keyword>
<organism evidence="2 3">
    <name type="scientific">Silvanigrella aquatica</name>
    <dbReference type="NCBI Taxonomy" id="1915309"/>
    <lineage>
        <taxon>Bacteria</taxon>
        <taxon>Pseudomonadati</taxon>
        <taxon>Bdellovibrionota</taxon>
        <taxon>Oligoflexia</taxon>
        <taxon>Silvanigrellales</taxon>
        <taxon>Silvanigrellaceae</taxon>
        <taxon>Silvanigrella</taxon>
    </lineage>
</organism>
<reference evidence="2 3" key="1">
    <citation type="submission" date="2016-10" db="EMBL/GenBank/DDBJ databases">
        <title>Silvanigrella aquatica sp. nov., isolated from a freshwater lake located in the Black Forest, Germany, description of Silvanigrellaceae fam. nov., Silvanigrellales ord. nov., reclassification of the order Bdellovibrionales in the class Oligoflexia, reclassification of the families Bacteriovoracaceae and Halobacteriovoraceae in the new order Bacteriovoracales ord. nov., and reclassification of the family Pseudobacteriovoracaceae in the order Oligoflexiales.</title>
        <authorList>
            <person name="Hahn M.W."/>
            <person name="Schmidt J."/>
            <person name="Koll U."/>
            <person name="Rohde M."/>
            <person name="Verbag S."/>
            <person name="Pitt A."/>
            <person name="Nakai R."/>
            <person name="Naganuma T."/>
            <person name="Lang E."/>
        </authorList>
    </citation>
    <scope>NUCLEOTIDE SEQUENCE [LARGE SCALE GENOMIC DNA]</scope>
    <source>
        <strain evidence="2 3">MWH-Nonnen-W8red</strain>
    </source>
</reference>
<dbReference type="Gene3D" id="3.90.70.10">
    <property type="entry name" value="Cysteine proteinases"/>
    <property type="match status" value="1"/>
</dbReference>
<dbReference type="InterPro" id="IPR038765">
    <property type="entry name" value="Papain-like_cys_pep_sf"/>
</dbReference>
<dbReference type="EMBL" id="CP017834">
    <property type="protein sequence ID" value="APJ03172.1"/>
    <property type="molecule type" value="Genomic_DNA"/>
</dbReference>
<dbReference type="AlphaFoldDB" id="A0A1L4CZ00"/>
<protein>
    <submittedName>
        <fullName evidence="2">Uncharacterized protein</fullName>
    </submittedName>
</protein>
<proteinExistence type="predicted"/>
<dbReference type="CDD" id="cd02619">
    <property type="entry name" value="Peptidase_C1"/>
    <property type="match status" value="1"/>
</dbReference>
<accession>A0A1L4CZ00</accession>